<feature type="domain" description="RNA polymerase sigma-70 region 2" evidence="5">
    <location>
        <begin position="24"/>
        <end position="90"/>
    </location>
</feature>
<evidence type="ECO:0000313" key="7">
    <source>
        <dbReference type="EMBL" id="SEA77243.1"/>
    </source>
</evidence>
<proteinExistence type="inferred from homology"/>
<protein>
    <submittedName>
        <fullName evidence="7">RNA polymerase sigma-70 factor, ECF subfamily</fullName>
    </submittedName>
</protein>
<dbReference type="AlphaFoldDB" id="A0A1H4DWT4"/>
<comment type="similarity">
    <text evidence="1">Belongs to the sigma-70 factor family. ECF subfamily.</text>
</comment>
<dbReference type="NCBIfam" id="TIGR02937">
    <property type="entry name" value="sigma70-ECF"/>
    <property type="match status" value="1"/>
</dbReference>
<keyword evidence="2" id="KW-0805">Transcription regulation</keyword>
<dbReference type="GO" id="GO:0016987">
    <property type="term" value="F:sigma factor activity"/>
    <property type="evidence" value="ECO:0007669"/>
    <property type="project" value="UniProtKB-KW"/>
</dbReference>
<sequence length="179" mass="21391">MMDEHDLIFQKLMDGQEISTFELLFRKHYKPLVVQAFVLLGDSMEAEDLVQGLFIDLWEKKMFENIHTSLRSYLHRSVKNRCLNVIEKRNTEQKNSNKYKLTLPESMFPDKIEQDELRIEIDRIMSSLPFQRLQTFNLIYLENKKYQEAATELGISINSVKTHLKLAVRYLRIKFIQFK</sequence>
<dbReference type="Pfam" id="PF08281">
    <property type="entry name" value="Sigma70_r4_2"/>
    <property type="match status" value="1"/>
</dbReference>
<dbReference type="InterPro" id="IPR013324">
    <property type="entry name" value="RNA_pol_sigma_r3/r4-like"/>
</dbReference>
<accession>A0A1H4DWT4</accession>
<dbReference type="GO" id="GO:0006352">
    <property type="term" value="P:DNA-templated transcription initiation"/>
    <property type="evidence" value="ECO:0007669"/>
    <property type="project" value="InterPro"/>
</dbReference>
<dbReference type="InterPro" id="IPR014284">
    <property type="entry name" value="RNA_pol_sigma-70_dom"/>
</dbReference>
<dbReference type="PANTHER" id="PTHR43133:SF46">
    <property type="entry name" value="RNA POLYMERASE SIGMA-70 FACTOR ECF SUBFAMILY"/>
    <property type="match status" value="1"/>
</dbReference>
<dbReference type="InterPro" id="IPR007627">
    <property type="entry name" value="RNA_pol_sigma70_r2"/>
</dbReference>
<dbReference type="OrthoDB" id="653814at2"/>
<evidence type="ECO:0000256" key="2">
    <source>
        <dbReference type="ARBA" id="ARBA00023015"/>
    </source>
</evidence>
<dbReference type="InterPro" id="IPR013325">
    <property type="entry name" value="RNA_pol_sigma_r2"/>
</dbReference>
<dbReference type="STRING" id="425514.SAMN05443550_105141"/>
<keyword evidence="8" id="KW-1185">Reference proteome</keyword>
<dbReference type="GO" id="GO:0003677">
    <property type="term" value="F:DNA binding"/>
    <property type="evidence" value="ECO:0007669"/>
    <property type="project" value="InterPro"/>
</dbReference>
<evidence type="ECO:0000256" key="3">
    <source>
        <dbReference type="ARBA" id="ARBA00023082"/>
    </source>
</evidence>
<feature type="domain" description="RNA polymerase sigma factor 70 region 4 type 2" evidence="6">
    <location>
        <begin position="119"/>
        <end position="169"/>
    </location>
</feature>
<evidence type="ECO:0000256" key="1">
    <source>
        <dbReference type="ARBA" id="ARBA00010641"/>
    </source>
</evidence>
<evidence type="ECO:0000259" key="6">
    <source>
        <dbReference type="Pfam" id="PF08281"/>
    </source>
</evidence>
<organism evidence="7 8">
    <name type="scientific">Pedobacter hartonius</name>
    <dbReference type="NCBI Taxonomy" id="425514"/>
    <lineage>
        <taxon>Bacteria</taxon>
        <taxon>Pseudomonadati</taxon>
        <taxon>Bacteroidota</taxon>
        <taxon>Sphingobacteriia</taxon>
        <taxon>Sphingobacteriales</taxon>
        <taxon>Sphingobacteriaceae</taxon>
        <taxon>Pedobacter</taxon>
    </lineage>
</organism>
<evidence type="ECO:0000256" key="4">
    <source>
        <dbReference type="ARBA" id="ARBA00023163"/>
    </source>
</evidence>
<dbReference type="SUPFAM" id="SSF88946">
    <property type="entry name" value="Sigma2 domain of RNA polymerase sigma factors"/>
    <property type="match status" value="1"/>
</dbReference>
<reference evidence="7 8" key="1">
    <citation type="submission" date="2016-10" db="EMBL/GenBank/DDBJ databases">
        <authorList>
            <person name="de Groot N.N."/>
        </authorList>
    </citation>
    <scope>NUCLEOTIDE SEQUENCE [LARGE SCALE GENOMIC DNA]</scope>
    <source>
        <strain evidence="7 8">DSM 19033</strain>
    </source>
</reference>
<evidence type="ECO:0000259" key="5">
    <source>
        <dbReference type="Pfam" id="PF04542"/>
    </source>
</evidence>
<keyword evidence="3" id="KW-0731">Sigma factor</keyword>
<dbReference type="Gene3D" id="1.10.1740.10">
    <property type="match status" value="1"/>
</dbReference>
<dbReference type="EMBL" id="FNRA01000005">
    <property type="protein sequence ID" value="SEA77243.1"/>
    <property type="molecule type" value="Genomic_DNA"/>
</dbReference>
<name>A0A1H4DWT4_9SPHI</name>
<keyword evidence="4" id="KW-0804">Transcription</keyword>
<dbReference type="RefSeq" id="WP_090556646.1">
    <property type="nucleotide sequence ID" value="NZ_FNRA01000005.1"/>
</dbReference>
<dbReference type="InterPro" id="IPR036388">
    <property type="entry name" value="WH-like_DNA-bd_sf"/>
</dbReference>
<dbReference type="InterPro" id="IPR013249">
    <property type="entry name" value="RNA_pol_sigma70_r4_t2"/>
</dbReference>
<dbReference type="Proteomes" id="UP000198850">
    <property type="component" value="Unassembled WGS sequence"/>
</dbReference>
<dbReference type="Gene3D" id="1.10.10.10">
    <property type="entry name" value="Winged helix-like DNA-binding domain superfamily/Winged helix DNA-binding domain"/>
    <property type="match status" value="1"/>
</dbReference>
<dbReference type="PANTHER" id="PTHR43133">
    <property type="entry name" value="RNA POLYMERASE ECF-TYPE SIGMA FACTO"/>
    <property type="match status" value="1"/>
</dbReference>
<dbReference type="InterPro" id="IPR039425">
    <property type="entry name" value="RNA_pol_sigma-70-like"/>
</dbReference>
<evidence type="ECO:0000313" key="8">
    <source>
        <dbReference type="Proteomes" id="UP000198850"/>
    </source>
</evidence>
<dbReference type="Pfam" id="PF04542">
    <property type="entry name" value="Sigma70_r2"/>
    <property type="match status" value="1"/>
</dbReference>
<gene>
    <name evidence="7" type="ORF">SAMN05443550_105141</name>
</gene>
<dbReference type="SUPFAM" id="SSF88659">
    <property type="entry name" value="Sigma3 and sigma4 domains of RNA polymerase sigma factors"/>
    <property type="match status" value="1"/>
</dbReference>